<dbReference type="RefSeq" id="WP_130102792.1">
    <property type="nucleotide sequence ID" value="NZ_SDWW01000025.1"/>
</dbReference>
<protein>
    <submittedName>
        <fullName evidence="1">Uncharacterized protein</fullName>
    </submittedName>
</protein>
<dbReference type="OrthoDB" id="3623938at2"/>
<evidence type="ECO:0000313" key="1">
    <source>
        <dbReference type="EMBL" id="RYV50851.1"/>
    </source>
</evidence>
<evidence type="ECO:0000313" key="2">
    <source>
        <dbReference type="Proteomes" id="UP000293764"/>
    </source>
</evidence>
<gene>
    <name evidence="1" type="ORF">EUA98_11300</name>
</gene>
<sequence length="162" mass="17828">MLYLLRPHQGIRWIDMLSYIRAAAGERRVDLDGLDWLEDDATTEGTTLLRLRLALRHGTATRTGIVVDAGELVALSRCEQIRSDYEDLVATRPNYRKSLAELEAVMPGTIADEDESDALLDEEMVETLAASDADLVAALEVTADPVLVNHWRSLGGSVPDPV</sequence>
<name>A0A4Q5N4B0_9MICO</name>
<reference evidence="1 2" key="1">
    <citation type="submission" date="2019-01" db="EMBL/GenBank/DDBJ databases">
        <title>Novel species of Cellulomonas.</title>
        <authorList>
            <person name="Liu Q."/>
            <person name="Xin Y.-H."/>
        </authorList>
    </citation>
    <scope>NUCLEOTIDE SEQUENCE [LARGE SCALE GENOMIC DNA]</scope>
    <source>
        <strain evidence="1 2">HLT2-17</strain>
    </source>
</reference>
<keyword evidence="2" id="KW-1185">Reference proteome</keyword>
<organism evidence="1 2">
    <name type="scientific">Pengzhenrongella frigida</name>
    <dbReference type="NCBI Taxonomy" id="1259133"/>
    <lineage>
        <taxon>Bacteria</taxon>
        <taxon>Bacillati</taxon>
        <taxon>Actinomycetota</taxon>
        <taxon>Actinomycetes</taxon>
        <taxon>Micrococcales</taxon>
        <taxon>Pengzhenrongella</taxon>
    </lineage>
</organism>
<comment type="caution">
    <text evidence="1">The sequence shown here is derived from an EMBL/GenBank/DDBJ whole genome shotgun (WGS) entry which is preliminary data.</text>
</comment>
<proteinExistence type="predicted"/>
<dbReference type="Proteomes" id="UP000293764">
    <property type="component" value="Unassembled WGS sequence"/>
</dbReference>
<dbReference type="EMBL" id="SDWW01000025">
    <property type="protein sequence ID" value="RYV50851.1"/>
    <property type="molecule type" value="Genomic_DNA"/>
</dbReference>
<dbReference type="AlphaFoldDB" id="A0A4Q5N4B0"/>
<accession>A0A4Q5N4B0</accession>